<evidence type="ECO:0000256" key="4">
    <source>
        <dbReference type="ARBA" id="ARBA00022692"/>
    </source>
</evidence>
<evidence type="ECO:0000256" key="1">
    <source>
        <dbReference type="ARBA" id="ARBA00004651"/>
    </source>
</evidence>
<dbReference type="SUPFAM" id="SSF103481">
    <property type="entry name" value="Multidrug resistance efflux transporter EmrE"/>
    <property type="match status" value="2"/>
</dbReference>
<dbReference type="InterPro" id="IPR050638">
    <property type="entry name" value="AA-Vitamin_Transporters"/>
</dbReference>
<keyword evidence="5 7" id="KW-1133">Transmembrane helix</keyword>
<dbReference type="EMBL" id="FQTU01000001">
    <property type="protein sequence ID" value="SHE32350.1"/>
    <property type="molecule type" value="Genomic_DNA"/>
</dbReference>
<keyword evidence="6 7" id="KW-0472">Membrane</keyword>
<accession>A0A1M4SJG7</accession>
<feature type="transmembrane region" description="Helical" evidence="7">
    <location>
        <begin position="85"/>
        <end position="104"/>
    </location>
</feature>
<dbReference type="Proteomes" id="UP000184251">
    <property type="component" value="Unassembled WGS sequence"/>
</dbReference>
<dbReference type="InterPro" id="IPR000620">
    <property type="entry name" value="EamA_dom"/>
</dbReference>
<evidence type="ECO:0000256" key="3">
    <source>
        <dbReference type="ARBA" id="ARBA00022475"/>
    </source>
</evidence>
<feature type="transmembrane region" description="Helical" evidence="7">
    <location>
        <begin position="53"/>
        <end position="73"/>
    </location>
</feature>
<name>A0A1M4SJG7_9FIRM</name>
<evidence type="ECO:0000313" key="9">
    <source>
        <dbReference type="EMBL" id="SHE32350.1"/>
    </source>
</evidence>
<dbReference type="PANTHER" id="PTHR32322">
    <property type="entry name" value="INNER MEMBRANE TRANSPORTER"/>
    <property type="match status" value="1"/>
</dbReference>
<feature type="transmembrane region" description="Helical" evidence="7">
    <location>
        <begin position="142"/>
        <end position="161"/>
    </location>
</feature>
<dbReference type="OrthoDB" id="3190463at2"/>
<feature type="transmembrane region" description="Helical" evidence="7">
    <location>
        <begin position="289"/>
        <end position="310"/>
    </location>
</feature>
<keyword evidence="4 7" id="KW-0812">Transmembrane</keyword>
<feature type="transmembrane region" description="Helical" evidence="7">
    <location>
        <begin position="110"/>
        <end position="130"/>
    </location>
</feature>
<organism evidence="9 10">
    <name type="scientific">Alkalibacter saccharofermentans DSM 14828</name>
    <dbReference type="NCBI Taxonomy" id="1120975"/>
    <lineage>
        <taxon>Bacteria</taxon>
        <taxon>Bacillati</taxon>
        <taxon>Bacillota</taxon>
        <taxon>Clostridia</taxon>
        <taxon>Eubacteriales</taxon>
        <taxon>Eubacteriaceae</taxon>
        <taxon>Alkalibacter</taxon>
    </lineage>
</organism>
<dbReference type="STRING" id="1120975.SAMN02746064_00285"/>
<dbReference type="InterPro" id="IPR037185">
    <property type="entry name" value="EmrE-like"/>
</dbReference>
<evidence type="ECO:0000256" key="2">
    <source>
        <dbReference type="ARBA" id="ARBA00007362"/>
    </source>
</evidence>
<feature type="transmembrane region" description="Helical" evidence="7">
    <location>
        <begin position="198"/>
        <end position="220"/>
    </location>
</feature>
<feature type="transmembrane region" description="Helical" evidence="7">
    <location>
        <begin position="167"/>
        <end position="186"/>
    </location>
</feature>
<feature type="domain" description="EamA" evidence="8">
    <location>
        <begin position="168"/>
        <end position="302"/>
    </location>
</feature>
<evidence type="ECO:0000256" key="5">
    <source>
        <dbReference type="ARBA" id="ARBA00022989"/>
    </source>
</evidence>
<feature type="transmembrane region" description="Helical" evidence="7">
    <location>
        <begin position="232"/>
        <end position="250"/>
    </location>
</feature>
<evidence type="ECO:0000313" key="10">
    <source>
        <dbReference type="Proteomes" id="UP000184251"/>
    </source>
</evidence>
<proteinExistence type="inferred from homology"/>
<dbReference type="PANTHER" id="PTHR32322:SF18">
    <property type="entry name" value="S-ADENOSYLMETHIONINE_S-ADENOSYLHOMOCYSTEINE TRANSPORTER"/>
    <property type="match status" value="1"/>
</dbReference>
<feature type="transmembrane region" description="Helical" evidence="7">
    <location>
        <begin position="262"/>
        <end position="283"/>
    </location>
</feature>
<keyword evidence="10" id="KW-1185">Reference proteome</keyword>
<evidence type="ECO:0000259" key="8">
    <source>
        <dbReference type="Pfam" id="PF00892"/>
    </source>
</evidence>
<evidence type="ECO:0000256" key="6">
    <source>
        <dbReference type="ARBA" id="ARBA00023136"/>
    </source>
</evidence>
<keyword evidence="3" id="KW-1003">Cell membrane</keyword>
<comment type="subcellular location">
    <subcellularLocation>
        <location evidence="1">Cell membrane</location>
        <topology evidence="1">Multi-pass membrane protein</topology>
    </subcellularLocation>
</comment>
<protein>
    <submittedName>
        <fullName evidence="9">Permease of the drug/metabolite transporter (DMT) superfamily</fullName>
    </submittedName>
</protein>
<sequence>MNIKRFFTKKQNIILIAVLCTFLWGSAYPGIKIGYEMFSIPTEDLYGKMAFAGYRFTLSGILVLILNFMLFRSIKLPSKSDVPKVFLLGVLLTGIHYTLFYIGLSNTTGVNGAILNSTGAFFSVILAHYIYSQDKLTLSKTLGCIIGFAGVAIVSLSGGTINIDINFFGDGFIVLAAFVSSVGFIYSKSLSKRINTVALTGFQLLFGGGMLILISVLNGARLSGFTLQSTLLLIYMAFLTAAAFTLWTTLFKYNKVGQISVYKFLIPVFGTVLSGLFLGEQFLSFKNLIALSLVSMGIYLVNSPAAAVFLKDLRKQHQN</sequence>
<reference evidence="9 10" key="1">
    <citation type="submission" date="2016-11" db="EMBL/GenBank/DDBJ databases">
        <authorList>
            <person name="Jaros S."/>
            <person name="Januszkiewicz K."/>
            <person name="Wedrychowicz H."/>
        </authorList>
    </citation>
    <scope>NUCLEOTIDE SEQUENCE [LARGE SCALE GENOMIC DNA]</scope>
    <source>
        <strain evidence="9 10">DSM 14828</strain>
    </source>
</reference>
<feature type="domain" description="EamA" evidence="8">
    <location>
        <begin position="13"/>
        <end position="155"/>
    </location>
</feature>
<dbReference type="Pfam" id="PF00892">
    <property type="entry name" value="EamA"/>
    <property type="match status" value="2"/>
</dbReference>
<gene>
    <name evidence="9" type="ORF">SAMN02746064_00285</name>
</gene>
<comment type="similarity">
    <text evidence="2">Belongs to the EamA transporter family.</text>
</comment>
<evidence type="ECO:0000256" key="7">
    <source>
        <dbReference type="SAM" id="Phobius"/>
    </source>
</evidence>
<dbReference type="GO" id="GO:0005886">
    <property type="term" value="C:plasma membrane"/>
    <property type="evidence" value="ECO:0007669"/>
    <property type="project" value="UniProtKB-SubCell"/>
</dbReference>
<dbReference type="AlphaFoldDB" id="A0A1M4SJG7"/>
<dbReference type="RefSeq" id="WP_073269273.1">
    <property type="nucleotide sequence ID" value="NZ_FQTU01000001.1"/>
</dbReference>